<name>A0A1V6SSA9_9EURO</name>
<keyword evidence="2" id="KW-1185">Reference proteome</keyword>
<sequence length="201" mass="23956">MDELENRLFSLPNWGYIIYRTTYTAESDTAFPRIIKYIETCLKNEFFTEVTQQPRYRNSDIPTEIWSKYQSNIIEDPIQFDEAPLETIRAHFEAWVDSQGMRDRFNKYRVCLIIDDESFRTLKDAPVENAESDIDELRFVKALEAFPIRDSLDTFPGWMKCWTRTLWFLWENMGDGEEMRQLYDMIDDIPIFPGFEGVFCG</sequence>
<dbReference type="OrthoDB" id="4424523at2759"/>
<evidence type="ECO:0000313" key="1">
    <source>
        <dbReference type="EMBL" id="OQE16640.1"/>
    </source>
</evidence>
<reference evidence="2" key="1">
    <citation type="journal article" date="2017" name="Nat. Microbiol.">
        <title>Global analysis of biosynthetic gene clusters reveals vast potential of secondary metabolite production in Penicillium species.</title>
        <authorList>
            <person name="Nielsen J.C."/>
            <person name="Grijseels S."/>
            <person name="Prigent S."/>
            <person name="Ji B."/>
            <person name="Dainat J."/>
            <person name="Nielsen K.F."/>
            <person name="Frisvad J.C."/>
            <person name="Workman M."/>
            <person name="Nielsen J."/>
        </authorList>
    </citation>
    <scope>NUCLEOTIDE SEQUENCE [LARGE SCALE GENOMIC DNA]</scope>
    <source>
        <strain evidence="2">IBT 24891</strain>
    </source>
</reference>
<dbReference type="Proteomes" id="UP000191285">
    <property type="component" value="Unassembled WGS sequence"/>
</dbReference>
<dbReference type="STRING" id="303698.A0A1V6SSA9"/>
<accession>A0A1V6SSA9</accession>
<dbReference type="EMBL" id="MLKD01000023">
    <property type="protein sequence ID" value="OQE16640.1"/>
    <property type="molecule type" value="Genomic_DNA"/>
</dbReference>
<dbReference type="AlphaFoldDB" id="A0A1V6SSA9"/>
<evidence type="ECO:0000313" key="2">
    <source>
        <dbReference type="Proteomes" id="UP000191285"/>
    </source>
</evidence>
<proteinExistence type="predicted"/>
<gene>
    <name evidence="1" type="ORF">PENSTE_c023G02539</name>
</gene>
<comment type="caution">
    <text evidence="1">The sequence shown here is derived from an EMBL/GenBank/DDBJ whole genome shotgun (WGS) entry which is preliminary data.</text>
</comment>
<protein>
    <submittedName>
        <fullName evidence="1">Uncharacterized protein</fullName>
    </submittedName>
</protein>
<organism evidence="1 2">
    <name type="scientific">Penicillium steckii</name>
    <dbReference type="NCBI Taxonomy" id="303698"/>
    <lineage>
        <taxon>Eukaryota</taxon>
        <taxon>Fungi</taxon>
        <taxon>Dikarya</taxon>
        <taxon>Ascomycota</taxon>
        <taxon>Pezizomycotina</taxon>
        <taxon>Eurotiomycetes</taxon>
        <taxon>Eurotiomycetidae</taxon>
        <taxon>Eurotiales</taxon>
        <taxon>Aspergillaceae</taxon>
        <taxon>Penicillium</taxon>
    </lineage>
</organism>